<proteinExistence type="predicted"/>
<sequence>MHYFRGLRKEDIAMSEPNVQVYTGSNCIEVQYYFEEETHLMDALVQNKCEYELLALIKEVAARFRLSIHIETAPLAEKGFRWRFKVALKKDNKTGPVAITIATAVLVAMIANPLATSGSEEARQLIDHLVATPEFEQFSDEKTKALVEKRVQQMVASCSNLDASNVLKKRRSNFFELLKKYPRINKVQLTALDEQRSKITQEKTITRQRFEQQILTSDVLEPEEIDHVDIEIVSPVLKKSNYKWVGVYNGKARSFTMLSKEFKKLVQSGKVEFKNGTIINCQISIHKKINSEGTERITGMTIDRVNQYYENDKPVETNEGKKQKKQPEQGPTQQLALFM</sequence>
<feature type="region of interest" description="Disordered" evidence="1">
    <location>
        <begin position="314"/>
        <end position="339"/>
    </location>
</feature>
<evidence type="ECO:0000256" key="1">
    <source>
        <dbReference type="SAM" id="MobiDB-lite"/>
    </source>
</evidence>
<name>A0ABZ0WCB7_9BACT</name>
<gene>
    <name evidence="2" type="ORF">U0035_07445</name>
</gene>
<dbReference type="RefSeq" id="WP_327138732.1">
    <property type="nucleotide sequence ID" value="NZ_CP139960.1"/>
</dbReference>
<protein>
    <submittedName>
        <fullName evidence="2">Uncharacterized protein</fullName>
    </submittedName>
</protein>
<evidence type="ECO:0000313" key="2">
    <source>
        <dbReference type="EMBL" id="WQD39975.1"/>
    </source>
</evidence>
<evidence type="ECO:0000313" key="3">
    <source>
        <dbReference type="Proteomes" id="UP001325680"/>
    </source>
</evidence>
<accession>A0ABZ0WCB7</accession>
<keyword evidence="3" id="KW-1185">Reference proteome</keyword>
<feature type="compositionally biased region" description="Low complexity" evidence="1">
    <location>
        <begin position="328"/>
        <end position="339"/>
    </location>
</feature>
<organism evidence="2 3">
    <name type="scientific">Niabella yanshanensis</name>
    <dbReference type="NCBI Taxonomy" id="577386"/>
    <lineage>
        <taxon>Bacteria</taxon>
        <taxon>Pseudomonadati</taxon>
        <taxon>Bacteroidota</taxon>
        <taxon>Chitinophagia</taxon>
        <taxon>Chitinophagales</taxon>
        <taxon>Chitinophagaceae</taxon>
        <taxon>Niabella</taxon>
    </lineage>
</organism>
<feature type="compositionally biased region" description="Basic and acidic residues" evidence="1">
    <location>
        <begin position="314"/>
        <end position="327"/>
    </location>
</feature>
<reference evidence="2 3" key="1">
    <citation type="submission" date="2023-12" db="EMBL/GenBank/DDBJ databases">
        <title>Genome sequencing and assembly of bacterial species from a model synthetic community.</title>
        <authorList>
            <person name="Hogle S.L."/>
        </authorList>
    </citation>
    <scope>NUCLEOTIDE SEQUENCE [LARGE SCALE GENOMIC DNA]</scope>
    <source>
        <strain evidence="2 3">HAMBI_3031</strain>
    </source>
</reference>
<dbReference type="EMBL" id="CP139960">
    <property type="protein sequence ID" value="WQD39975.1"/>
    <property type="molecule type" value="Genomic_DNA"/>
</dbReference>
<dbReference type="Proteomes" id="UP001325680">
    <property type="component" value="Chromosome"/>
</dbReference>